<gene>
    <name evidence="2" type="ORF">EI77_02369</name>
</gene>
<evidence type="ECO:0000313" key="2">
    <source>
        <dbReference type="EMBL" id="TDU71247.1"/>
    </source>
</evidence>
<keyword evidence="1" id="KW-0812">Transmembrane</keyword>
<dbReference type="RefSeq" id="WP_133795414.1">
    <property type="nucleotide sequence ID" value="NZ_SOCA01000003.1"/>
</dbReference>
<dbReference type="Proteomes" id="UP000295662">
    <property type="component" value="Unassembled WGS sequence"/>
</dbReference>
<keyword evidence="1" id="KW-0472">Membrane</keyword>
<comment type="caution">
    <text evidence="2">The sequence shown here is derived from an EMBL/GenBank/DDBJ whole genome shotgun (WGS) entry which is preliminary data.</text>
</comment>
<dbReference type="EMBL" id="SOCA01000003">
    <property type="protein sequence ID" value="TDU71247.1"/>
    <property type="molecule type" value="Genomic_DNA"/>
</dbReference>
<proteinExistence type="predicted"/>
<protein>
    <submittedName>
        <fullName evidence="2">Uncharacterized protein</fullName>
    </submittedName>
</protein>
<reference evidence="2 3" key="1">
    <citation type="submission" date="2019-03" db="EMBL/GenBank/DDBJ databases">
        <title>Genomic Encyclopedia of Archaeal and Bacterial Type Strains, Phase II (KMG-II): from individual species to whole genera.</title>
        <authorList>
            <person name="Goeker M."/>
        </authorList>
    </citation>
    <scope>NUCLEOTIDE SEQUENCE [LARGE SCALE GENOMIC DNA]</scope>
    <source>
        <strain evidence="2 3">ATCC 25309</strain>
    </source>
</reference>
<feature type="transmembrane region" description="Helical" evidence="1">
    <location>
        <begin position="88"/>
        <end position="108"/>
    </location>
</feature>
<accession>A0A4R7S2M1</accession>
<feature type="transmembrane region" description="Helical" evidence="1">
    <location>
        <begin position="52"/>
        <end position="76"/>
    </location>
</feature>
<organism evidence="2 3">
    <name type="scientific">Prosthecobacter fusiformis</name>
    <dbReference type="NCBI Taxonomy" id="48464"/>
    <lineage>
        <taxon>Bacteria</taxon>
        <taxon>Pseudomonadati</taxon>
        <taxon>Verrucomicrobiota</taxon>
        <taxon>Verrucomicrobiia</taxon>
        <taxon>Verrucomicrobiales</taxon>
        <taxon>Verrucomicrobiaceae</taxon>
        <taxon>Prosthecobacter</taxon>
    </lineage>
</organism>
<dbReference type="AlphaFoldDB" id="A0A4R7S2M1"/>
<evidence type="ECO:0000313" key="3">
    <source>
        <dbReference type="Proteomes" id="UP000295662"/>
    </source>
</evidence>
<sequence length="109" mass="11609">MKPESLTAPSVHLAQDLLTSLLLLTLSLAGGWLASQSLSPRGMDSVHQRLLMILLVQPFALAAWFFCGLPGLGLALQSLFTAITQRRVTVTLLSAGLLALALVSATLWI</sequence>
<keyword evidence="1" id="KW-1133">Transmembrane helix</keyword>
<keyword evidence="3" id="KW-1185">Reference proteome</keyword>
<name>A0A4R7S2M1_9BACT</name>
<dbReference type="OrthoDB" id="10004554at2"/>
<evidence type="ECO:0000256" key="1">
    <source>
        <dbReference type="SAM" id="Phobius"/>
    </source>
</evidence>